<gene>
    <name evidence="2" type="ORF">PCAMFM013_S009g000440</name>
</gene>
<evidence type="ECO:0000256" key="1">
    <source>
        <dbReference type="SAM" id="Coils"/>
    </source>
</evidence>
<reference evidence="2 3" key="1">
    <citation type="journal article" date="2014" name="Nat. Commun.">
        <title>Multiple recent horizontal transfers of a large genomic region in cheese making fungi.</title>
        <authorList>
            <person name="Cheeseman K."/>
            <person name="Ropars J."/>
            <person name="Renault P."/>
            <person name="Dupont J."/>
            <person name="Gouzy J."/>
            <person name="Branca A."/>
            <person name="Abraham A.L."/>
            <person name="Ceppi M."/>
            <person name="Conseiller E."/>
            <person name="Debuchy R."/>
            <person name="Malagnac F."/>
            <person name="Goarin A."/>
            <person name="Silar P."/>
            <person name="Lacoste S."/>
            <person name="Sallet E."/>
            <person name="Bensimon A."/>
            <person name="Giraud T."/>
            <person name="Brygoo Y."/>
        </authorList>
    </citation>
    <scope>NUCLEOTIDE SEQUENCE [LARGE SCALE GENOMIC DNA]</scope>
    <source>
        <strain evidence="3">FM 013</strain>
    </source>
</reference>
<keyword evidence="3" id="KW-1185">Reference proteome</keyword>
<accession>A0A0G4PB28</accession>
<dbReference type="EMBL" id="HG793142">
    <property type="protein sequence ID" value="CRL23500.1"/>
    <property type="molecule type" value="Genomic_DNA"/>
</dbReference>
<keyword evidence="1" id="KW-0175">Coiled coil</keyword>
<protein>
    <submittedName>
        <fullName evidence="2">Str. FM013</fullName>
    </submittedName>
</protein>
<organism evidence="2 3">
    <name type="scientific">Penicillium camemberti (strain FM 013)</name>
    <dbReference type="NCBI Taxonomy" id="1429867"/>
    <lineage>
        <taxon>Eukaryota</taxon>
        <taxon>Fungi</taxon>
        <taxon>Dikarya</taxon>
        <taxon>Ascomycota</taxon>
        <taxon>Pezizomycotina</taxon>
        <taxon>Eurotiomycetes</taxon>
        <taxon>Eurotiomycetidae</taxon>
        <taxon>Eurotiales</taxon>
        <taxon>Aspergillaceae</taxon>
        <taxon>Penicillium</taxon>
    </lineage>
</organism>
<feature type="coiled-coil region" evidence="1">
    <location>
        <begin position="89"/>
        <end position="123"/>
    </location>
</feature>
<evidence type="ECO:0000313" key="3">
    <source>
        <dbReference type="Proteomes" id="UP000053732"/>
    </source>
</evidence>
<dbReference type="AlphaFoldDB" id="A0A0G4PB28"/>
<evidence type="ECO:0000313" key="2">
    <source>
        <dbReference type="EMBL" id="CRL23500.1"/>
    </source>
</evidence>
<dbReference type="Proteomes" id="UP000053732">
    <property type="component" value="Unassembled WGS sequence"/>
</dbReference>
<sequence length="162" mass="17903">MDTLTDEQFQRLLDGIDQSSGPGPFDSLFDPTLLPLSACDDGIFSCFPPLPPIEEEVPSLSDIPALEDDKTVSSIATSVPEDDEALSMMPSVKHLLDQQKDQLEKLKLEVEALRTTLETIRKYHLESLNPWIDQVTETLKKLGGMLDETPASATDGEFDINI</sequence>
<name>A0A0G4PB28_PENC3</name>
<proteinExistence type="predicted"/>